<dbReference type="GO" id="GO:0016987">
    <property type="term" value="F:sigma factor activity"/>
    <property type="evidence" value="ECO:0007669"/>
    <property type="project" value="UniProtKB-KW"/>
</dbReference>
<dbReference type="Gene3D" id="1.10.10.10">
    <property type="entry name" value="Winged helix-like DNA-binding domain superfamily/Winged helix DNA-binding domain"/>
    <property type="match status" value="1"/>
</dbReference>
<keyword evidence="2 6" id="KW-0805">Transcription regulation</keyword>
<dbReference type="SUPFAM" id="SSF88946">
    <property type="entry name" value="Sigma2 domain of RNA polymerase sigma factors"/>
    <property type="match status" value="1"/>
</dbReference>
<evidence type="ECO:0000259" key="8">
    <source>
        <dbReference type="Pfam" id="PF08281"/>
    </source>
</evidence>
<dbReference type="InterPro" id="IPR013325">
    <property type="entry name" value="RNA_pol_sigma_r2"/>
</dbReference>
<evidence type="ECO:0000256" key="2">
    <source>
        <dbReference type="ARBA" id="ARBA00023015"/>
    </source>
</evidence>
<feature type="domain" description="RNA polymerase sigma factor 70 region 4 type 2" evidence="8">
    <location>
        <begin position="138"/>
        <end position="189"/>
    </location>
</feature>
<accession>M8DA35</accession>
<dbReference type="PANTHER" id="PTHR43133:SF60">
    <property type="entry name" value="RNA POLYMERASE SIGMA FACTOR SIGV"/>
    <property type="match status" value="1"/>
</dbReference>
<dbReference type="CDD" id="cd06171">
    <property type="entry name" value="Sigma70_r4"/>
    <property type="match status" value="1"/>
</dbReference>
<evidence type="ECO:0000313" key="9">
    <source>
        <dbReference type="EMBL" id="EMT50162.1"/>
    </source>
</evidence>
<dbReference type="InterPro" id="IPR039425">
    <property type="entry name" value="RNA_pol_sigma-70-like"/>
</dbReference>
<dbReference type="GO" id="GO:0006950">
    <property type="term" value="P:response to stress"/>
    <property type="evidence" value="ECO:0007669"/>
    <property type="project" value="UniProtKB-ARBA"/>
</dbReference>
<organism evidence="9 10">
    <name type="scientific">Brevibacillus borstelensis AK1</name>
    <dbReference type="NCBI Taxonomy" id="1300222"/>
    <lineage>
        <taxon>Bacteria</taxon>
        <taxon>Bacillati</taxon>
        <taxon>Bacillota</taxon>
        <taxon>Bacilli</taxon>
        <taxon>Bacillales</taxon>
        <taxon>Paenibacillaceae</taxon>
        <taxon>Brevibacillus</taxon>
    </lineage>
</organism>
<dbReference type="Pfam" id="PF08281">
    <property type="entry name" value="Sigma70_r4_2"/>
    <property type="match status" value="1"/>
</dbReference>
<name>M8DA35_9BACL</name>
<dbReference type="STRING" id="1300222.I532_24004"/>
<keyword evidence="3 6" id="KW-0731">Sigma factor</keyword>
<dbReference type="EMBL" id="APBN01000020">
    <property type="protein sequence ID" value="EMT50162.1"/>
    <property type="molecule type" value="Genomic_DNA"/>
</dbReference>
<protein>
    <recommendedName>
        <fullName evidence="6">RNA polymerase sigma factor</fullName>
    </recommendedName>
</protein>
<dbReference type="InterPro" id="IPR000838">
    <property type="entry name" value="RNA_pol_sigma70_ECF_CS"/>
</dbReference>
<evidence type="ECO:0000313" key="10">
    <source>
        <dbReference type="Proteomes" id="UP000012081"/>
    </source>
</evidence>
<keyword evidence="5 6" id="KW-0804">Transcription</keyword>
<dbReference type="PATRIC" id="fig|1300222.3.peg.5044"/>
<dbReference type="InterPro" id="IPR014284">
    <property type="entry name" value="RNA_pol_sigma-70_dom"/>
</dbReference>
<dbReference type="AlphaFoldDB" id="M8DA35"/>
<keyword evidence="10" id="KW-1185">Reference proteome</keyword>
<evidence type="ECO:0000256" key="6">
    <source>
        <dbReference type="RuleBase" id="RU000716"/>
    </source>
</evidence>
<dbReference type="Gene3D" id="1.10.1740.10">
    <property type="match status" value="1"/>
</dbReference>
<evidence type="ECO:0000256" key="3">
    <source>
        <dbReference type="ARBA" id="ARBA00023082"/>
    </source>
</evidence>
<keyword evidence="4 6" id="KW-0238">DNA-binding</keyword>
<evidence type="ECO:0000259" key="7">
    <source>
        <dbReference type="Pfam" id="PF04542"/>
    </source>
</evidence>
<evidence type="ECO:0000256" key="1">
    <source>
        <dbReference type="ARBA" id="ARBA00010641"/>
    </source>
</evidence>
<dbReference type="SUPFAM" id="SSF88659">
    <property type="entry name" value="Sigma3 and sigma4 domains of RNA polymerase sigma factors"/>
    <property type="match status" value="1"/>
</dbReference>
<comment type="similarity">
    <text evidence="1 6">Belongs to the sigma-70 factor family. ECF subfamily.</text>
</comment>
<dbReference type="NCBIfam" id="TIGR02937">
    <property type="entry name" value="sigma70-ECF"/>
    <property type="match status" value="1"/>
</dbReference>
<reference evidence="9 10" key="1">
    <citation type="submission" date="2013-03" db="EMBL/GenBank/DDBJ databases">
        <title>Assembly of a new bacterial strain Brevibacillus borstelensis AK1.</title>
        <authorList>
            <person name="Rajan I."/>
            <person name="PoliReddy D."/>
            <person name="Sugumar T."/>
            <person name="Rathinam K."/>
            <person name="Alqarawi S."/>
            <person name="Khalil A.B."/>
            <person name="Sivakumar N."/>
        </authorList>
    </citation>
    <scope>NUCLEOTIDE SEQUENCE [LARGE SCALE GENOMIC DNA]</scope>
    <source>
        <strain evidence="9 10">AK1</strain>
    </source>
</reference>
<dbReference type="Proteomes" id="UP000012081">
    <property type="component" value="Unassembled WGS sequence"/>
</dbReference>
<dbReference type="InterPro" id="IPR013249">
    <property type="entry name" value="RNA_pol_sigma70_r4_t2"/>
</dbReference>
<dbReference type="GO" id="GO:0006352">
    <property type="term" value="P:DNA-templated transcription initiation"/>
    <property type="evidence" value="ECO:0007669"/>
    <property type="project" value="InterPro"/>
</dbReference>
<proteinExistence type="inferred from homology"/>
<gene>
    <name evidence="9" type="ORF">I532_24004</name>
</gene>
<dbReference type="InterPro" id="IPR036388">
    <property type="entry name" value="WH-like_DNA-bd_sf"/>
</dbReference>
<dbReference type="PANTHER" id="PTHR43133">
    <property type="entry name" value="RNA POLYMERASE ECF-TYPE SIGMA FACTO"/>
    <property type="match status" value="1"/>
</dbReference>
<dbReference type="Pfam" id="PF04542">
    <property type="entry name" value="Sigma70_r2"/>
    <property type="match status" value="1"/>
</dbReference>
<comment type="caution">
    <text evidence="9">The sequence shown here is derived from an EMBL/GenBank/DDBJ whole genome shotgun (WGS) entry which is preliminary data.</text>
</comment>
<evidence type="ECO:0000256" key="4">
    <source>
        <dbReference type="ARBA" id="ARBA00023125"/>
    </source>
</evidence>
<evidence type="ECO:0000256" key="5">
    <source>
        <dbReference type="ARBA" id="ARBA00023163"/>
    </source>
</evidence>
<dbReference type="PROSITE" id="PS01063">
    <property type="entry name" value="SIGMA70_ECF"/>
    <property type="match status" value="1"/>
</dbReference>
<dbReference type="InterPro" id="IPR013324">
    <property type="entry name" value="RNA_pol_sigma_r3/r4-like"/>
</dbReference>
<feature type="domain" description="RNA polymerase sigma-70 region 2" evidence="7">
    <location>
        <begin position="42"/>
        <end position="106"/>
    </location>
</feature>
<dbReference type="GO" id="GO:0003677">
    <property type="term" value="F:DNA binding"/>
    <property type="evidence" value="ECO:0007669"/>
    <property type="project" value="UniProtKB-KW"/>
</dbReference>
<dbReference type="InterPro" id="IPR007627">
    <property type="entry name" value="RNA_pol_sigma70_r2"/>
</dbReference>
<sequence>MPQNFLQKKTVRFKKLHRPITQTTTVKGGEHVDKKALIEQWFLRYGDEIYKFLVYYTGTADVEDLVQEVFIKALQALDLFEGRAQPKTWLLSIARNTAIDHRRKQRLRKWLPDSWLQDVRDERKTPEEWLDLHEEQHELYRSLQQLKPAFREVLILRGIKELSARETADILQWSESKVNVTYHRALKAMKGIWQFREKGGFGDAVKAR</sequence>